<proteinExistence type="inferred from homology"/>
<dbReference type="GO" id="GO:0019441">
    <property type="term" value="P:L-tryptophan catabolic process to kynurenine"/>
    <property type="evidence" value="ECO:0007669"/>
    <property type="project" value="InterPro"/>
</dbReference>
<dbReference type="AlphaFoldDB" id="A0A1R0GYQ0"/>
<keyword evidence="4" id="KW-0349">Heme</keyword>
<keyword evidence="5" id="KW-0223">Dioxygenase</keyword>
<dbReference type="GO" id="GO:0046872">
    <property type="term" value="F:metal ion binding"/>
    <property type="evidence" value="ECO:0007669"/>
    <property type="project" value="UniProtKB-KW"/>
</dbReference>
<dbReference type="OrthoDB" id="540174at2759"/>
<evidence type="ECO:0000256" key="2">
    <source>
        <dbReference type="ARBA" id="ARBA00022723"/>
    </source>
</evidence>
<dbReference type="InterPro" id="IPR000898">
    <property type="entry name" value="Indolamine_dOase"/>
</dbReference>
<evidence type="ECO:0000256" key="1">
    <source>
        <dbReference type="ARBA" id="ARBA00007119"/>
    </source>
</evidence>
<keyword evidence="5" id="KW-0560">Oxidoreductase</keyword>
<sequence>MSADQMSSWSFMPRSLAAYDVNLINGFVPLEEPIARLSDSYYKPWEDLANEVVSLQMAGIYRQRALKLPVLSTHRLTNLREYQRACVLLSFLSHAYIWGYNQQAEDTLPPCLAIPWCEVSRYVGISPIVTNATVVLWNWRLFEKNTTLDLSNLATQLTFTGTVDESWFYLVSTAIEAKSGEMMRSIGRMINASISDDMQTAIDSLDQLTLTIKEVTRILGKMPERNDPYIFYWKTRRYLAGWENMKDAGLPNGIIYKDAKVYDPNGECNTPINSYVKFAGGSAAQSSTIQIIDIALGVKHYPEDHGLSQDFTDTAKSSPNQFPQAPSNPFLMKMREYMPYSHRQFLIDLGNVCHFREYVLASTRDVSSPSSEFSELIISNDSQGSSSLDLQKSLLKAYNRCVSTLKTFRDAHINIVKLYVVNQAKNPNTPATNLLINPLRSPQMSSQKLIASSTSVIKSPSVNGLAQAVADDETVLGTGGTDAITFLQHLKDETVDTRL</sequence>
<evidence type="ECO:0000313" key="6">
    <source>
        <dbReference type="Proteomes" id="UP000187455"/>
    </source>
</evidence>
<evidence type="ECO:0000256" key="4">
    <source>
        <dbReference type="PIRSR" id="PIRSR600898-1"/>
    </source>
</evidence>
<protein>
    <submittedName>
        <fullName evidence="5">Indoleamine 2,3-dioxygenase</fullName>
    </submittedName>
</protein>
<dbReference type="Gene3D" id="1.20.58.480">
    <property type="match status" value="1"/>
</dbReference>
<dbReference type="PANTHER" id="PTHR28657:SF5">
    <property type="entry name" value="INDOLEAMINE 2,3-DIOXYGENASE"/>
    <property type="match status" value="1"/>
</dbReference>
<evidence type="ECO:0000256" key="3">
    <source>
        <dbReference type="ARBA" id="ARBA00023004"/>
    </source>
</evidence>
<evidence type="ECO:0000313" key="5">
    <source>
        <dbReference type="EMBL" id="OLY82009.1"/>
    </source>
</evidence>
<dbReference type="GO" id="GO:0005737">
    <property type="term" value="C:cytoplasm"/>
    <property type="evidence" value="ECO:0007669"/>
    <property type="project" value="TreeGrafter"/>
</dbReference>
<dbReference type="GO" id="GO:0020037">
    <property type="term" value="F:heme binding"/>
    <property type="evidence" value="ECO:0007669"/>
    <property type="project" value="InterPro"/>
</dbReference>
<comment type="caution">
    <text evidence="5">The sequence shown here is derived from an EMBL/GenBank/DDBJ whole genome shotgun (WGS) entry which is preliminary data.</text>
</comment>
<dbReference type="STRING" id="133383.A0A1R0GYQ0"/>
<dbReference type="GO" id="GO:0033754">
    <property type="term" value="F:indoleamine 2,3-dioxygenase activity"/>
    <property type="evidence" value="ECO:0007669"/>
    <property type="project" value="TreeGrafter"/>
</dbReference>
<dbReference type="GO" id="GO:0034354">
    <property type="term" value="P:'de novo' NAD+ biosynthetic process from L-tryptophan"/>
    <property type="evidence" value="ECO:0007669"/>
    <property type="project" value="TreeGrafter"/>
</dbReference>
<dbReference type="EMBL" id="LSSL01002002">
    <property type="protein sequence ID" value="OLY82009.1"/>
    <property type="molecule type" value="Genomic_DNA"/>
</dbReference>
<reference evidence="5 6" key="1">
    <citation type="journal article" date="2016" name="Mol. Biol. Evol.">
        <title>Genome-Wide Survey of Gut Fungi (Harpellales) Reveals the First Horizontally Transferred Ubiquitin Gene from a Mosquito Host.</title>
        <authorList>
            <person name="Wang Y."/>
            <person name="White M.M."/>
            <person name="Kvist S."/>
            <person name="Moncalvo J.M."/>
        </authorList>
    </citation>
    <scope>NUCLEOTIDE SEQUENCE [LARGE SCALE GENOMIC DNA]</scope>
    <source>
        <strain evidence="5 6">ALG-7-W6</strain>
    </source>
</reference>
<keyword evidence="3 4" id="KW-0408">Iron</keyword>
<name>A0A1R0GYQ0_9FUNG</name>
<dbReference type="InterPro" id="IPR037217">
    <property type="entry name" value="Trp/Indoleamine_2_3_dOase-like"/>
</dbReference>
<organism evidence="5 6">
    <name type="scientific">Smittium mucronatum</name>
    <dbReference type="NCBI Taxonomy" id="133383"/>
    <lineage>
        <taxon>Eukaryota</taxon>
        <taxon>Fungi</taxon>
        <taxon>Fungi incertae sedis</taxon>
        <taxon>Zoopagomycota</taxon>
        <taxon>Kickxellomycotina</taxon>
        <taxon>Harpellomycetes</taxon>
        <taxon>Harpellales</taxon>
        <taxon>Legeriomycetaceae</taxon>
        <taxon>Smittium</taxon>
    </lineage>
</organism>
<dbReference type="PROSITE" id="PS00876">
    <property type="entry name" value="IDO_1"/>
    <property type="match status" value="1"/>
</dbReference>
<gene>
    <name evidence="5" type="ORF">AYI68_g3877</name>
</gene>
<dbReference type="PANTHER" id="PTHR28657">
    <property type="entry name" value="INDOLEAMINE 2,3-DIOXYGENASE"/>
    <property type="match status" value="1"/>
</dbReference>
<comment type="similarity">
    <text evidence="1">Belongs to the indoleamine 2,3-dioxygenase family.</text>
</comment>
<dbReference type="Pfam" id="PF01231">
    <property type="entry name" value="IDO"/>
    <property type="match status" value="1"/>
</dbReference>
<dbReference type="SUPFAM" id="SSF140959">
    <property type="entry name" value="Indolic compounds 2,3-dioxygenase-like"/>
    <property type="match status" value="1"/>
</dbReference>
<dbReference type="Proteomes" id="UP000187455">
    <property type="component" value="Unassembled WGS sequence"/>
</dbReference>
<keyword evidence="6" id="KW-1185">Reference proteome</keyword>
<accession>A0A1R0GYQ0</accession>
<keyword evidence="2 4" id="KW-0479">Metal-binding</keyword>
<feature type="binding site" description="proximal binding residue" evidence="4">
    <location>
        <position position="412"/>
    </location>
    <ligand>
        <name>heme b</name>
        <dbReference type="ChEBI" id="CHEBI:60344"/>
    </ligand>
    <ligandPart>
        <name>Fe</name>
        <dbReference type="ChEBI" id="CHEBI:18248"/>
    </ligandPart>
</feature>